<feature type="compositionally biased region" description="Pro residues" evidence="1">
    <location>
        <begin position="227"/>
        <end position="244"/>
    </location>
</feature>
<feature type="compositionally biased region" description="Polar residues" evidence="1">
    <location>
        <begin position="160"/>
        <end position="189"/>
    </location>
</feature>
<feature type="compositionally biased region" description="Basic and acidic residues" evidence="1">
    <location>
        <begin position="251"/>
        <end position="261"/>
    </location>
</feature>
<dbReference type="HOGENOM" id="CLU_956768_0_0_1"/>
<dbReference type="AlphaFoldDB" id="A0A0D0CIR9"/>
<evidence type="ECO:0000256" key="1">
    <source>
        <dbReference type="SAM" id="MobiDB-lite"/>
    </source>
</evidence>
<sequence>MAYLLMLDDGTKIQVPNILDNGPYWSNYWEAFAANKPGSEVFLAALQAAHTSKESSVKLSIMRWRLEEARRIQREAAYSLEMRNDIRDTSRWDDDVSNGSAKDVPEDTRVEEHHDTKHCEQHHAAKSARGEELRSRGDKAEARRTGESAVAATGPGEGTADQNTLDTPHETISGTAADTANPNAKSTGPTKPAGGKGERDERASGSVAPSSDDDGGDEVRHTYAIPDPTPPPPNPDEHPPPPSMPLEGENCGERLSGHVHEMGTYLERPQAKLTTTPPIRTPRDKESSGED</sequence>
<feature type="compositionally biased region" description="Basic and acidic residues" evidence="1">
    <location>
        <begin position="281"/>
        <end position="291"/>
    </location>
</feature>
<keyword evidence="3" id="KW-1185">Reference proteome</keyword>
<feature type="region of interest" description="Disordered" evidence="1">
    <location>
        <begin position="90"/>
        <end position="291"/>
    </location>
</feature>
<name>A0A0D0CIR9_9AGAM</name>
<evidence type="ECO:0000313" key="2">
    <source>
        <dbReference type="EMBL" id="KIK75078.1"/>
    </source>
</evidence>
<protein>
    <submittedName>
        <fullName evidence="2">Uncharacterized protein</fullName>
    </submittedName>
</protein>
<dbReference type="InParanoid" id="A0A0D0CIR9"/>
<evidence type="ECO:0000313" key="3">
    <source>
        <dbReference type="Proteomes" id="UP000054538"/>
    </source>
</evidence>
<organism evidence="2 3">
    <name type="scientific">Paxillus rubicundulus Ve08.2h10</name>
    <dbReference type="NCBI Taxonomy" id="930991"/>
    <lineage>
        <taxon>Eukaryota</taxon>
        <taxon>Fungi</taxon>
        <taxon>Dikarya</taxon>
        <taxon>Basidiomycota</taxon>
        <taxon>Agaricomycotina</taxon>
        <taxon>Agaricomycetes</taxon>
        <taxon>Agaricomycetidae</taxon>
        <taxon>Boletales</taxon>
        <taxon>Paxilineae</taxon>
        <taxon>Paxillaceae</taxon>
        <taxon>Paxillus</taxon>
    </lineage>
</organism>
<feature type="compositionally biased region" description="Basic and acidic residues" evidence="1">
    <location>
        <begin position="103"/>
        <end position="146"/>
    </location>
</feature>
<dbReference type="EMBL" id="KN828365">
    <property type="protein sequence ID" value="KIK75078.1"/>
    <property type="molecule type" value="Genomic_DNA"/>
</dbReference>
<gene>
    <name evidence="2" type="ORF">PAXRUDRAFT_19300</name>
</gene>
<accession>A0A0D0CIR9</accession>
<reference evidence="3" key="2">
    <citation type="submission" date="2015-01" db="EMBL/GenBank/DDBJ databases">
        <title>Evolutionary Origins and Diversification of the Mycorrhizal Mutualists.</title>
        <authorList>
            <consortium name="DOE Joint Genome Institute"/>
            <consortium name="Mycorrhizal Genomics Consortium"/>
            <person name="Kohler A."/>
            <person name="Kuo A."/>
            <person name="Nagy L.G."/>
            <person name="Floudas D."/>
            <person name="Copeland A."/>
            <person name="Barry K.W."/>
            <person name="Cichocki N."/>
            <person name="Veneault-Fourrey C."/>
            <person name="LaButti K."/>
            <person name="Lindquist E.A."/>
            <person name="Lipzen A."/>
            <person name="Lundell T."/>
            <person name="Morin E."/>
            <person name="Murat C."/>
            <person name="Riley R."/>
            <person name="Ohm R."/>
            <person name="Sun H."/>
            <person name="Tunlid A."/>
            <person name="Henrissat B."/>
            <person name="Grigoriev I.V."/>
            <person name="Hibbett D.S."/>
            <person name="Martin F."/>
        </authorList>
    </citation>
    <scope>NUCLEOTIDE SEQUENCE [LARGE SCALE GENOMIC DNA]</scope>
    <source>
        <strain evidence="3">Ve08.2h10</strain>
    </source>
</reference>
<dbReference type="Proteomes" id="UP000054538">
    <property type="component" value="Unassembled WGS sequence"/>
</dbReference>
<proteinExistence type="predicted"/>
<reference evidence="2 3" key="1">
    <citation type="submission" date="2014-04" db="EMBL/GenBank/DDBJ databases">
        <authorList>
            <consortium name="DOE Joint Genome Institute"/>
            <person name="Kuo A."/>
            <person name="Kohler A."/>
            <person name="Jargeat P."/>
            <person name="Nagy L.G."/>
            <person name="Floudas D."/>
            <person name="Copeland A."/>
            <person name="Barry K.W."/>
            <person name="Cichocki N."/>
            <person name="Veneault-Fourrey C."/>
            <person name="LaButti K."/>
            <person name="Lindquist E.A."/>
            <person name="Lipzen A."/>
            <person name="Lundell T."/>
            <person name="Morin E."/>
            <person name="Murat C."/>
            <person name="Sun H."/>
            <person name="Tunlid A."/>
            <person name="Henrissat B."/>
            <person name="Grigoriev I.V."/>
            <person name="Hibbett D.S."/>
            <person name="Martin F."/>
            <person name="Nordberg H.P."/>
            <person name="Cantor M.N."/>
            <person name="Hua S.X."/>
        </authorList>
    </citation>
    <scope>NUCLEOTIDE SEQUENCE [LARGE SCALE GENOMIC DNA]</scope>
    <source>
        <strain evidence="2 3">Ve08.2h10</strain>
    </source>
</reference>